<keyword evidence="3" id="KW-1185">Reference proteome</keyword>
<evidence type="ECO:0000313" key="2">
    <source>
        <dbReference type="EMBL" id="WWC88062.1"/>
    </source>
</evidence>
<feature type="region of interest" description="Disordered" evidence="1">
    <location>
        <begin position="176"/>
        <end position="206"/>
    </location>
</feature>
<dbReference type="Pfam" id="PF14617">
    <property type="entry name" value="CMS1"/>
    <property type="match status" value="1"/>
</dbReference>
<feature type="compositionally biased region" description="Acidic residues" evidence="1">
    <location>
        <begin position="49"/>
        <end position="70"/>
    </location>
</feature>
<proteinExistence type="predicted"/>
<dbReference type="EMBL" id="CP144100">
    <property type="protein sequence ID" value="WWC88062.1"/>
    <property type="molecule type" value="Genomic_DNA"/>
</dbReference>
<dbReference type="InterPro" id="IPR032704">
    <property type="entry name" value="Cms1"/>
</dbReference>
<dbReference type="GO" id="GO:0030686">
    <property type="term" value="C:90S preribosome"/>
    <property type="evidence" value="ECO:0007669"/>
    <property type="project" value="TreeGrafter"/>
</dbReference>
<evidence type="ECO:0008006" key="4">
    <source>
        <dbReference type="Google" id="ProtNLM"/>
    </source>
</evidence>
<name>A0AAX4JU40_9TREE</name>
<evidence type="ECO:0000256" key="1">
    <source>
        <dbReference type="SAM" id="MobiDB-lite"/>
    </source>
</evidence>
<gene>
    <name evidence="2" type="ORF">L201_002965</name>
</gene>
<dbReference type="PANTHER" id="PTHR24030">
    <property type="entry name" value="PROTEIN CMSS1"/>
    <property type="match status" value="1"/>
</dbReference>
<feature type="compositionally biased region" description="Basic residues" evidence="1">
    <location>
        <begin position="112"/>
        <end position="130"/>
    </location>
</feature>
<feature type="compositionally biased region" description="Acidic residues" evidence="1">
    <location>
        <begin position="17"/>
        <end position="42"/>
    </location>
</feature>
<dbReference type="RefSeq" id="XP_066074825.1">
    <property type="nucleotide sequence ID" value="XM_066218728.1"/>
</dbReference>
<dbReference type="GeneID" id="91093636"/>
<dbReference type="Proteomes" id="UP001355207">
    <property type="component" value="Chromosome 3"/>
</dbReference>
<organism evidence="2 3">
    <name type="scientific">Kwoniella dendrophila CBS 6074</name>
    <dbReference type="NCBI Taxonomy" id="1295534"/>
    <lineage>
        <taxon>Eukaryota</taxon>
        <taxon>Fungi</taxon>
        <taxon>Dikarya</taxon>
        <taxon>Basidiomycota</taxon>
        <taxon>Agaricomycotina</taxon>
        <taxon>Tremellomycetes</taxon>
        <taxon>Tremellales</taxon>
        <taxon>Cryptococcaceae</taxon>
        <taxon>Kwoniella</taxon>
    </lineage>
</organism>
<reference evidence="2 3" key="1">
    <citation type="submission" date="2024-01" db="EMBL/GenBank/DDBJ databases">
        <title>Comparative genomics of Cryptococcus and Kwoniella reveals pathogenesis evolution and contrasting modes of karyotype evolution via chromosome fusion or intercentromeric recombination.</title>
        <authorList>
            <person name="Coelho M.A."/>
            <person name="David-Palma M."/>
            <person name="Shea T."/>
            <person name="Bowers K."/>
            <person name="McGinley-Smith S."/>
            <person name="Mohammad A.W."/>
            <person name="Gnirke A."/>
            <person name="Yurkov A.M."/>
            <person name="Nowrousian M."/>
            <person name="Sun S."/>
            <person name="Cuomo C.A."/>
            <person name="Heitman J."/>
        </authorList>
    </citation>
    <scope>NUCLEOTIDE SEQUENCE [LARGE SCALE GENOMIC DNA]</scope>
    <source>
        <strain evidence="2 3">CBS 6074</strain>
    </source>
</reference>
<protein>
    <recommendedName>
        <fullName evidence="4">Protein CMS1</fullName>
    </recommendedName>
</protein>
<feature type="compositionally biased region" description="Polar residues" evidence="1">
    <location>
        <begin position="131"/>
        <end position="140"/>
    </location>
</feature>
<dbReference type="PANTHER" id="PTHR24030:SF0">
    <property type="entry name" value="PROTEIN CMSS1"/>
    <property type="match status" value="1"/>
</dbReference>
<feature type="compositionally biased region" description="Basic and acidic residues" evidence="1">
    <location>
        <begin position="93"/>
        <end position="111"/>
    </location>
</feature>
<sequence>MAQTTIQSKESYKTGGDDLDDGLELDPDLLAGSDEEGDDDSDIERNVDEELGSNDDDEKDLPPLEGEEDEIVKSPIIEPKKRKVEEVIEGDDHDQQDKECNQDNSDEARQAEKKRRKKEKEKERKAKKRQNQSGITSETIPTHLPKSDLSSILLKSIKESYPSSSSVELDDIQIPESNLLDPPNYTPIPNPPSTVSNTENKKSDMEQFKPLQKRIQDLSENLSKKKLNVGQPQIIILALSGLRCADLVRGVRDVKGDGEVAKLFAKHFKLADQVKYLHQKKVSIAVGTPARVGKLLTEDAIKITSETVLLLDISHQDSKTRTILNLPEVRDELWKSVFSGKSRETLLKGGVKIGAF</sequence>
<dbReference type="GO" id="GO:0005634">
    <property type="term" value="C:nucleus"/>
    <property type="evidence" value="ECO:0007669"/>
    <property type="project" value="TreeGrafter"/>
</dbReference>
<dbReference type="AlphaFoldDB" id="A0AAX4JU40"/>
<evidence type="ECO:0000313" key="3">
    <source>
        <dbReference type="Proteomes" id="UP001355207"/>
    </source>
</evidence>
<feature type="region of interest" description="Disordered" evidence="1">
    <location>
        <begin position="1"/>
        <end position="144"/>
    </location>
</feature>
<accession>A0AAX4JU40</accession>